<evidence type="ECO:0000259" key="7">
    <source>
        <dbReference type="Pfam" id="PF00892"/>
    </source>
</evidence>
<evidence type="ECO:0000256" key="6">
    <source>
        <dbReference type="SAM" id="Phobius"/>
    </source>
</evidence>
<feature type="transmembrane region" description="Helical" evidence="6">
    <location>
        <begin position="244"/>
        <end position="265"/>
    </location>
</feature>
<proteinExistence type="inferred from homology"/>
<accession>A0ABV8MXK2</accession>
<dbReference type="PANTHER" id="PTHR32322">
    <property type="entry name" value="INNER MEMBRANE TRANSPORTER"/>
    <property type="match status" value="1"/>
</dbReference>
<name>A0ABV8MXK2_9NEIS</name>
<evidence type="ECO:0000256" key="2">
    <source>
        <dbReference type="ARBA" id="ARBA00007362"/>
    </source>
</evidence>
<organism evidence="8 9">
    <name type="scientific">Chitinimonas lacunae</name>
    <dbReference type="NCBI Taxonomy" id="1963018"/>
    <lineage>
        <taxon>Bacteria</taxon>
        <taxon>Pseudomonadati</taxon>
        <taxon>Pseudomonadota</taxon>
        <taxon>Betaproteobacteria</taxon>
        <taxon>Neisseriales</taxon>
        <taxon>Chitinibacteraceae</taxon>
        <taxon>Chitinimonas</taxon>
    </lineage>
</organism>
<keyword evidence="3 6" id="KW-0812">Transmembrane</keyword>
<dbReference type="InterPro" id="IPR000620">
    <property type="entry name" value="EamA_dom"/>
</dbReference>
<dbReference type="Pfam" id="PF00892">
    <property type="entry name" value="EamA"/>
    <property type="match status" value="2"/>
</dbReference>
<evidence type="ECO:0000256" key="3">
    <source>
        <dbReference type="ARBA" id="ARBA00022692"/>
    </source>
</evidence>
<keyword evidence="4 6" id="KW-1133">Transmembrane helix</keyword>
<feature type="domain" description="EamA" evidence="7">
    <location>
        <begin position="6"/>
        <end position="135"/>
    </location>
</feature>
<keyword evidence="9" id="KW-1185">Reference proteome</keyword>
<evidence type="ECO:0000256" key="4">
    <source>
        <dbReference type="ARBA" id="ARBA00022989"/>
    </source>
</evidence>
<comment type="subcellular location">
    <subcellularLocation>
        <location evidence="1">Membrane</location>
        <topology evidence="1">Multi-pass membrane protein</topology>
    </subcellularLocation>
</comment>
<evidence type="ECO:0000256" key="5">
    <source>
        <dbReference type="ARBA" id="ARBA00023136"/>
    </source>
</evidence>
<sequence>MPNSVLYLAAVLIWGSTWIAITFQFGHVPATVSVAYRFLLAGSLLLLWCGWRGHPLRLPPKVMGWIAFQGALMFCANYVCVYEAERHIPSGLMAVLNSTMVALNLFGLRLAFGQPVESKSIWGAGLGVVGVALVFWPELAQLNRPDIRYGALIGLLAVLFASLGNLVAQRNRNHDVPLLPSIGYGMVVGGAMSLVLAVLSGQPLRFDPSLRYVGSLLYLALFGSIIAFSAYLTLLGRIGAARAGYTAILIPIVALLISTAFEGFVWQPATFLGMVLAVFGNWVMLGDVRGWWLRLRGIRGAGSAA</sequence>
<feature type="transmembrane region" description="Helical" evidence="6">
    <location>
        <begin position="271"/>
        <end position="292"/>
    </location>
</feature>
<feature type="transmembrane region" description="Helical" evidence="6">
    <location>
        <begin position="212"/>
        <end position="232"/>
    </location>
</feature>
<comment type="caution">
    <text evidence="8">The sequence shown here is derived from an EMBL/GenBank/DDBJ whole genome shotgun (WGS) entry which is preliminary data.</text>
</comment>
<dbReference type="InterPro" id="IPR037185">
    <property type="entry name" value="EmrE-like"/>
</dbReference>
<dbReference type="EMBL" id="JBHSBU010000001">
    <property type="protein sequence ID" value="MFC4161560.1"/>
    <property type="molecule type" value="Genomic_DNA"/>
</dbReference>
<feature type="transmembrane region" description="Helical" evidence="6">
    <location>
        <begin position="63"/>
        <end position="84"/>
    </location>
</feature>
<feature type="domain" description="EamA" evidence="7">
    <location>
        <begin position="149"/>
        <end position="284"/>
    </location>
</feature>
<comment type="similarity">
    <text evidence="2">Belongs to the EamA transporter family.</text>
</comment>
<protein>
    <submittedName>
        <fullName evidence="8">DMT family transporter</fullName>
    </submittedName>
</protein>
<feature type="transmembrane region" description="Helical" evidence="6">
    <location>
        <begin position="120"/>
        <end position="137"/>
    </location>
</feature>
<feature type="transmembrane region" description="Helical" evidence="6">
    <location>
        <begin position="179"/>
        <end position="200"/>
    </location>
</feature>
<dbReference type="SUPFAM" id="SSF103481">
    <property type="entry name" value="Multidrug resistance efflux transporter EmrE"/>
    <property type="match status" value="2"/>
</dbReference>
<gene>
    <name evidence="8" type="ORF">ACFOW7_19665</name>
</gene>
<keyword evidence="5 6" id="KW-0472">Membrane</keyword>
<feature type="transmembrane region" description="Helical" evidence="6">
    <location>
        <begin position="90"/>
        <end position="108"/>
    </location>
</feature>
<evidence type="ECO:0000313" key="8">
    <source>
        <dbReference type="EMBL" id="MFC4161560.1"/>
    </source>
</evidence>
<feature type="transmembrane region" description="Helical" evidence="6">
    <location>
        <begin position="7"/>
        <end position="28"/>
    </location>
</feature>
<dbReference type="PANTHER" id="PTHR32322:SF2">
    <property type="entry name" value="EAMA DOMAIN-CONTAINING PROTEIN"/>
    <property type="match status" value="1"/>
</dbReference>
<dbReference type="InterPro" id="IPR050638">
    <property type="entry name" value="AA-Vitamin_Transporters"/>
</dbReference>
<dbReference type="Proteomes" id="UP001595791">
    <property type="component" value="Unassembled WGS sequence"/>
</dbReference>
<feature type="transmembrane region" description="Helical" evidence="6">
    <location>
        <begin position="149"/>
        <end position="167"/>
    </location>
</feature>
<evidence type="ECO:0000313" key="9">
    <source>
        <dbReference type="Proteomes" id="UP001595791"/>
    </source>
</evidence>
<evidence type="ECO:0000256" key="1">
    <source>
        <dbReference type="ARBA" id="ARBA00004141"/>
    </source>
</evidence>
<dbReference type="RefSeq" id="WP_378167635.1">
    <property type="nucleotide sequence ID" value="NZ_JBHSBU010000001.1"/>
</dbReference>
<feature type="transmembrane region" description="Helical" evidence="6">
    <location>
        <begin position="34"/>
        <end position="51"/>
    </location>
</feature>
<reference evidence="9" key="1">
    <citation type="journal article" date="2019" name="Int. J. Syst. Evol. Microbiol.">
        <title>The Global Catalogue of Microorganisms (GCM) 10K type strain sequencing project: providing services to taxonomists for standard genome sequencing and annotation.</title>
        <authorList>
            <consortium name="The Broad Institute Genomics Platform"/>
            <consortium name="The Broad Institute Genome Sequencing Center for Infectious Disease"/>
            <person name="Wu L."/>
            <person name="Ma J."/>
        </authorList>
    </citation>
    <scope>NUCLEOTIDE SEQUENCE [LARGE SCALE GENOMIC DNA]</scope>
    <source>
        <strain evidence="9">LMG 29894</strain>
    </source>
</reference>